<evidence type="ECO:0000313" key="5">
    <source>
        <dbReference type="Proteomes" id="UP000799776"/>
    </source>
</evidence>
<dbReference type="InterPro" id="IPR044926">
    <property type="entry name" value="RGS_subdomain_2"/>
</dbReference>
<dbReference type="InterPro" id="IPR016137">
    <property type="entry name" value="RGS"/>
</dbReference>
<dbReference type="PANTHER" id="PTHR39466">
    <property type="entry name" value="RGS DOMAIN-CONTAINING PROTEIN"/>
    <property type="match status" value="1"/>
</dbReference>
<feature type="region of interest" description="Disordered" evidence="1">
    <location>
        <begin position="155"/>
        <end position="183"/>
    </location>
</feature>
<feature type="transmembrane region" description="Helical" evidence="2">
    <location>
        <begin position="343"/>
        <end position="367"/>
    </location>
</feature>
<dbReference type="SUPFAM" id="SSF48097">
    <property type="entry name" value="Regulator of G-protein signaling, RGS"/>
    <property type="match status" value="1"/>
</dbReference>
<keyword evidence="5" id="KW-1185">Reference proteome</keyword>
<dbReference type="InterPro" id="IPR036305">
    <property type="entry name" value="RGS_sf"/>
</dbReference>
<evidence type="ECO:0000256" key="2">
    <source>
        <dbReference type="SAM" id="Phobius"/>
    </source>
</evidence>
<dbReference type="OrthoDB" id="3232309at2759"/>
<reference evidence="4" key="1">
    <citation type="journal article" date="2020" name="Stud. Mycol.">
        <title>101 Dothideomycetes genomes: a test case for predicting lifestyles and emergence of pathogens.</title>
        <authorList>
            <person name="Haridas S."/>
            <person name="Albert R."/>
            <person name="Binder M."/>
            <person name="Bloem J."/>
            <person name="Labutti K."/>
            <person name="Salamov A."/>
            <person name="Andreopoulos B."/>
            <person name="Baker S."/>
            <person name="Barry K."/>
            <person name="Bills G."/>
            <person name="Bluhm B."/>
            <person name="Cannon C."/>
            <person name="Castanera R."/>
            <person name="Culley D."/>
            <person name="Daum C."/>
            <person name="Ezra D."/>
            <person name="Gonzalez J."/>
            <person name="Henrissat B."/>
            <person name="Kuo A."/>
            <person name="Liang C."/>
            <person name="Lipzen A."/>
            <person name="Lutzoni F."/>
            <person name="Magnuson J."/>
            <person name="Mondo S."/>
            <person name="Nolan M."/>
            <person name="Ohm R."/>
            <person name="Pangilinan J."/>
            <person name="Park H.-J."/>
            <person name="Ramirez L."/>
            <person name="Alfaro M."/>
            <person name="Sun H."/>
            <person name="Tritt A."/>
            <person name="Yoshinaga Y."/>
            <person name="Zwiers L.-H."/>
            <person name="Turgeon B."/>
            <person name="Goodwin S."/>
            <person name="Spatafora J."/>
            <person name="Crous P."/>
            <person name="Grigoriev I."/>
        </authorList>
    </citation>
    <scope>NUCLEOTIDE SEQUENCE</scope>
    <source>
        <strain evidence="4">CBS 121410</strain>
    </source>
</reference>
<proteinExistence type="predicted"/>
<dbReference type="AlphaFoldDB" id="A0A9P4HMJ6"/>
<organism evidence="4 5">
    <name type="scientific">Saccharata proteae CBS 121410</name>
    <dbReference type="NCBI Taxonomy" id="1314787"/>
    <lineage>
        <taxon>Eukaryota</taxon>
        <taxon>Fungi</taxon>
        <taxon>Dikarya</taxon>
        <taxon>Ascomycota</taxon>
        <taxon>Pezizomycotina</taxon>
        <taxon>Dothideomycetes</taxon>
        <taxon>Dothideomycetes incertae sedis</taxon>
        <taxon>Botryosphaeriales</taxon>
        <taxon>Saccharataceae</taxon>
        <taxon>Saccharata</taxon>
    </lineage>
</organism>
<sequence length="509" mass="57644">MSVLFYRRPEYVEKYGDCLNPKDCQKYVERTAGGKRGIPEELSFDRIIANKTLPPCSLRDFMDYLVYVTRDAENLQFFLWYQDYSARFNALKKERQNLAPEWTAPENPEQHEYKFNTQSKGEKKGRKKKPSPLVPNFNFDNPADARAIGLDDIIVSPTSPKTRGGRSPSPNPLSPGGESTFEDTYRAMSPTFTHGDSYLSAAHPEPQLTDESVREMNDEANVAAGLKWQAFTVQPLRPEIEKVIAHYIAPGSPRELNLSAKERSAVLHALQHTTHPSAFKEIVEMIESTLRGHAHPNFVRWAICNGNKPRVFFVRSMGVIHTFFGILIGLLLALSSASRWWRIMLAPMLFIGLTTLVAAYKGLCVILHHSHNRTLRPWEDMSDDSASMSGGSGIHGDRTPTKAKVFDDDEEMTLHSSRTEVFPEGGSELRRPWTMDTFGSSNSFESDSWVSTYKRKSVARKVFDRQTWVQEESVRIMQDTIVRQSQAWAGILTFAVTVLFVAVPKGKLY</sequence>
<keyword evidence="2" id="KW-0812">Transmembrane</keyword>
<dbReference type="EMBL" id="ML978742">
    <property type="protein sequence ID" value="KAF2084385.1"/>
    <property type="molecule type" value="Genomic_DNA"/>
</dbReference>
<gene>
    <name evidence="4" type="ORF">K490DRAFT_68852</name>
</gene>
<feature type="transmembrane region" description="Helical" evidence="2">
    <location>
        <begin position="318"/>
        <end position="337"/>
    </location>
</feature>
<keyword evidence="2" id="KW-0472">Membrane</keyword>
<keyword evidence="2" id="KW-1133">Transmembrane helix</keyword>
<feature type="domain" description="RGS" evidence="3">
    <location>
        <begin position="239"/>
        <end position="300"/>
    </location>
</feature>
<feature type="transmembrane region" description="Helical" evidence="2">
    <location>
        <begin position="485"/>
        <end position="503"/>
    </location>
</feature>
<evidence type="ECO:0000259" key="3">
    <source>
        <dbReference type="Pfam" id="PF00615"/>
    </source>
</evidence>
<name>A0A9P4HMJ6_9PEZI</name>
<dbReference type="Gene3D" id="1.10.167.10">
    <property type="entry name" value="Regulator of G-protein Signalling 4, domain 2"/>
    <property type="match status" value="1"/>
</dbReference>
<protein>
    <recommendedName>
        <fullName evidence="3">RGS domain-containing protein</fullName>
    </recommendedName>
</protein>
<comment type="caution">
    <text evidence="4">The sequence shown here is derived from an EMBL/GenBank/DDBJ whole genome shotgun (WGS) entry which is preliminary data.</text>
</comment>
<feature type="region of interest" description="Disordered" evidence="1">
    <location>
        <begin position="100"/>
        <end position="140"/>
    </location>
</feature>
<dbReference type="PANTHER" id="PTHR39466:SF1">
    <property type="entry name" value="RGS DOMAIN-CONTAINING PROTEIN"/>
    <property type="match status" value="1"/>
</dbReference>
<evidence type="ECO:0000256" key="1">
    <source>
        <dbReference type="SAM" id="MobiDB-lite"/>
    </source>
</evidence>
<dbReference type="Proteomes" id="UP000799776">
    <property type="component" value="Unassembled WGS sequence"/>
</dbReference>
<evidence type="ECO:0000313" key="4">
    <source>
        <dbReference type="EMBL" id="KAF2084385.1"/>
    </source>
</evidence>
<accession>A0A9P4HMJ6</accession>
<dbReference type="Pfam" id="PF00615">
    <property type="entry name" value="RGS"/>
    <property type="match status" value="1"/>
</dbReference>